<organism evidence="1 2">
    <name type="scientific">Zophobas morio</name>
    <dbReference type="NCBI Taxonomy" id="2755281"/>
    <lineage>
        <taxon>Eukaryota</taxon>
        <taxon>Metazoa</taxon>
        <taxon>Ecdysozoa</taxon>
        <taxon>Arthropoda</taxon>
        <taxon>Hexapoda</taxon>
        <taxon>Insecta</taxon>
        <taxon>Pterygota</taxon>
        <taxon>Neoptera</taxon>
        <taxon>Endopterygota</taxon>
        <taxon>Coleoptera</taxon>
        <taxon>Polyphaga</taxon>
        <taxon>Cucujiformia</taxon>
        <taxon>Tenebrionidae</taxon>
        <taxon>Zophobas</taxon>
    </lineage>
</organism>
<comment type="caution">
    <text evidence="1">The sequence shown here is derived from an EMBL/GenBank/DDBJ whole genome shotgun (WGS) entry which is preliminary data.</text>
</comment>
<evidence type="ECO:0000313" key="2">
    <source>
        <dbReference type="Proteomes" id="UP001168821"/>
    </source>
</evidence>
<dbReference type="AlphaFoldDB" id="A0AA38IET9"/>
<sequence>MRRLIQAWYNELDQFTKLNSPKRGTLNLAKETSTSAVVVVDSNGNGYLYMGRVGNLLYVCEQKHDTRSVSADDKISLEPLNRRLGQANASDIVDAVRQSQNILAGRQWTPQRRVDKLFSTTSLTLSFWTTAICYQGRIRPLGRTRVIRIGRRG</sequence>
<reference evidence="1" key="1">
    <citation type="journal article" date="2023" name="G3 (Bethesda)">
        <title>Whole genome assemblies of Zophobas morio and Tenebrio molitor.</title>
        <authorList>
            <person name="Kaur S."/>
            <person name="Stinson S.A."/>
            <person name="diCenzo G.C."/>
        </authorList>
    </citation>
    <scope>NUCLEOTIDE SEQUENCE</scope>
    <source>
        <strain evidence="1">QUZm001</strain>
    </source>
</reference>
<accession>A0AA38IET9</accession>
<name>A0AA38IET9_9CUCU</name>
<dbReference type="EMBL" id="JALNTZ010000004">
    <property type="protein sequence ID" value="KAJ3655080.1"/>
    <property type="molecule type" value="Genomic_DNA"/>
</dbReference>
<protein>
    <submittedName>
        <fullName evidence="1">Uncharacterized protein</fullName>
    </submittedName>
</protein>
<evidence type="ECO:0000313" key="1">
    <source>
        <dbReference type="EMBL" id="KAJ3655080.1"/>
    </source>
</evidence>
<dbReference type="Proteomes" id="UP001168821">
    <property type="component" value="Unassembled WGS sequence"/>
</dbReference>
<gene>
    <name evidence="1" type="ORF">Zmor_014222</name>
</gene>
<keyword evidence="2" id="KW-1185">Reference proteome</keyword>
<proteinExistence type="predicted"/>